<dbReference type="SFLD" id="SFLDG01067">
    <property type="entry name" value="SPASM/twitch_domain_containing"/>
    <property type="match status" value="1"/>
</dbReference>
<keyword evidence="5" id="KW-0408">Iron</keyword>
<dbReference type="InterPro" id="IPR007197">
    <property type="entry name" value="rSAM"/>
</dbReference>
<dbReference type="EMBL" id="FR695872">
    <property type="protein sequence ID" value="CBX29144.1"/>
    <property type="molecule type" value="Genomic_DNA"/>
</dbReference>
<dbReference type="SFLD" id="SFLDG01384">
    <property type="entry name" value="thioether_bond_formation_requi"/>
    <property type="match status" value="1"/>
</dbReference>
<keyword evidence="4" id="KW-0479">Metal-binding</keyword>
<dbReference type="CDD" id="cd01335">
    <property type="entry name" value="Radical_SAM"/>
    <property type="match status" value="1"/>
</dbReference>
<dbReference type="AlphaFoldDB" id="E1YF00"/>
<dbReference type="InterPro" id="IPR026322">
    <property type="entry name" value="Geopep_mat_rSAM"/>
</dbReference>
<dbReference type="SFLD" id="SFLDS00029">
    <property type="entry name" value="Radical_SAM"/>
    <property type="match status" value="1"/>
</dbReference>
<dbReference type="NCBIfam" id="TIGR04085">
    <property type="entry name" value="rSAM_more_4Fe4S"/>
    <property type="match status" value="1"/>
</dbReference>
<feature type="domain" description="Radical SAM core" evidence="7">
    <location>
        <begin position="86"/>
        <end position="331"/>
    </location>
</feature>
<evidence type="ECO:0000256" key="5">
    <source>
        <dbReference type="ARBA" id="ARBA00023004"/>
    </source>
</evidence>
<evidence type="ECO:0000259" key="7">
    <source>
        <dbReference type="PROSITE" id="PS51918"/>
    </source>
</evidence>
<evidence type="ECO:0000256" key="3">
    <source>
        <dbReference type="ARBA" id="ARBA00022691"/>
    </source>
</evidence>
<sequence>MGKHTMQLSHYLKAYPYEENPDHLLLFSTLKMSKILLTKKTYKAIEKKNGLSSSEEALLSKMGMIVHDREEEKRAVLGFFDELNAKKTGLNIIVVLNLDCNFACTYCYEGGMKGKLYMSDETADQLVDFIKNNFPHNKKSLLIDFYGGEPLLSIGLIKYISRALKTFAESRGASYGFTLVTNGSLFTKRAAEDLVELGLQGVKICLDGPAESHNKSRPFKSGAGSFDTLIKNIKETCGIVKIGIGGNYTKDNYEKFPLLLNYLTTEGLTPDKIATVKFDPVTKQPEGELAPPDSMGGCTSINEPWLSGIAAHLREEILKKGYNTQKLTPITCMIETGDSYVVNFNGTIYKCPGFIGKEGYEAGDLLTGVRDYASLYNLGIWKNEDCAGCEYLPLCFGGCRYMKFLRDGNINTVDCQKTYLDASLETLVKQDIKYKLKKDNR</sequence>
<evidence type="ECO:0000256" key="2">
    <source>
        <dbReference type="ARBA" id="ARBA00022485"/>
    </source>
</evidence>
<keyword evidence="2" id="KW-0004">4Fe-4S</keyword>
<protein>
    <recommendedName>
        <fullName evidence="7">Radical SAM core domain-containing protein</fullName>
    </recommendedName>
</protein>
<gene>
    <name evidence="8" type="ORF">N47_J01250</name>
</gene>
<dbReference type="UniPathway" id="UPA00782"/>
<dbReference type="InterPro" id="IPR058240">
    <property type="entry name" value="rSAM_sf"/>
</dbReference>
<accession>E1YF00</accession>
<proteinExistence type="predicted"/>
<organism evidence="8">
    <name type="scientific">uncultured Desulfobacterium sp</name>
    <dbReference type="NCBI Taxonomy" id="201089"/>
    <lineage>
        <taxon>Bacteria</taxon>
        <taxon>Pseudomonadati</taxon>
        <taxon>Thermodesulfobacteriota</taxon>
        <taxon>Desulfobacteria</taxon>
        <taxon>Desulfobacterales</taxon>
        <taxon>Desulfobacteriaceae</taxon>
        <taxon>Desulfobacterium</taxon>
        <taxon>environmental samples</taxon>
    </lineage>
</organism>
<dbReference type="GO" id="GO:0051539">
    <property type="term" value="F:4 iron, 4 sulfur cluster binding"/>
    <property type="evidence" value="ECO:0007669"/>
    <property type="project" value="UniProtKB-KW"/>
</dbReference>
<evidence type="ECO:0000256" key="6">
    <source>
        <dbReference type="ARBA" id="ARBA00023014"/>
    </source>
</evidence>
<dbReference type="SFLD" id="SFLDG01386">
    <property type="entry name" value="main_SPASM_domain-containing"/>
    <property type="match status" value="1"/>
</dbReference>
<dbReference type="Pfam" id="PF04055">
    <property type="entry name" value="Radical_SAM"/>
    <property type="match status" value="1"/>
</dbReference>
<reference evidence="8" key="1">
    <citation type="journal article" date="2011" name="Environ. Microbiol.">
        <title>Genomic insights into the metabolic potential of the polycyclic aromatic hydrocarbon degrading sulfate-reducing Deltaproteobacterium N47.</title>
        <authorList>
            <person name="Bergmann F."/>
            <person name="Selesi D."/>
            <person name="Weinmaier T."/>
            <person name="Tischler P."/>
            <person name="Rattei T."/>
            <person name="Meckenstock R.U."/>
        </authorList>
    </citation>
    <scope>NUCLEOTIDE SEQUENCE</scope>
</reference>
<dbReference type="GO" id="GO:0016491">
    <property type="term" value="F:oxidoreductase activity"/>
    <property type="evidence" value="ECO:0007669"/>
    <property type="project" value="InterPro"/>
</dbReference>
<dbReference type="Gene3D" id="3.20.20.70">
    <property type="entry name" value="Aldolase class I"/>
    <property type="match status" value="1"/>
</dbReference>
<dbReference type="PROSITE" id="PS51918">
    <property type="entry name" value="RADICAL_SAM"/>
    <property type="match status" value="1"/>
</dbReference>
<dbReference type="PANTHER" id="PTHR43787:SF3">
    <property type="entry name" value="ARYLSULFATASE REGULATORY PROTEIN"/>
    <property type="match status" value="1"/>
</dbReference>
<evidence type="ECO:0000256" key="4">
    <source>
        <dbReference type="ARBA" id="ARBA00022723"/>
    </source>
</evidence>
<dbReference type="InterPro" id="IPR023867">
    <property type="entry name" value="Sulphatase_maturase_rSAM"/>
</dbReference>
<dbReference type="SUPFAM" id="SSF102114">
    <property type="entry name" value="Radical SAM enzymes"/>
    <property type="match status" value="1"/>
</dbReference>
<dbReference type="InterPro" id="IPR013785">
    <property type="entry name" value="Aldolase_TIM"/>
</dbReference>
<evidence type="ECO:0000313" key="8">
    <source>
        <dbReference type="EMBL" id="CBX29144.1"/>
    </source>
</evidence>
<evidence type="ECO:0000256" key="1">
    <source>
        <dbReference type="ARBA" id="ARBA00001966"/>
    </source>
</evidence>
<comment type="cofactor">
    <cofactor evidence="1">
        <name>[4Fe-4S] cluster</name>
        <dbReference type="ChEBI" id="CHEBI:49883"/>
    </cofactor>
</comment>
<dbReference type="GO" id="GO:0046872">
    <property type="term" value="F:metal ion binding"/>
    <property type="evidence" value="ECO:0007669"/>
    <property type="project" value="UniProtKB-KW"/>
</dbReference>
<dbReference type="NCBIfam" id="TIGR04280">
    <property type="entry name" value="geopep_mat_rSAM"/>
    <property type="match status" value="1"/>
</dbReference>
<keyword evidence="6" id="KW-0411">Iron-sulfur</keyword>
<keyword evidence="3" id="KW-0949">S-adenosyl-L-methionine</keyword>
<dbReference type="PANTHER" id="PTHR43787">
    <property type="entry name" value="FEMO COFACTOR BIOSYNTHESIS PROTEIN NIFB-RELATED"/>
    <property type="match status" value="1"/>
</dbReference>
<dbReference type="InterPro" id="IPR023885">
    <property type="entry name" value="4Fe4S-binding_SPASM_dom"/>
</dbReference>
<name>E1YF00_9BACT</name>